<feature type="signal peptide" evidence="2">
    <location>
        <begin position="1"/>
        <end position="20"/>
    </location>
</feature>
<evidence type="ECO:0000256" key="1">
    <source>
        <dbReference type="SAM" id="Phobius"/>
    </source>
</evidence>
<keyword evidence="2" id="KW-0732">Signal</keyword>
<keyword evidence="5" id="KW-1185">Reference proteome</keyword>
<feature type="domain" description="Immunoglobulin" evidence="3">
    <location>
        <begin position="21"/>
        <end position="93"/>
    </location>
</feature>
<dbReference type="SUPFAM" id="SSF48726">
    <property type="entry name" value="Immunoglobulin"/>
    <property type="match status" value="1"/>
</dbReference>
<name>A0A5A9NTK6_9TELE</name>
<feature type="chain" id="PRO_5022700373" description="Immunoglobulin domain-containing protein" evidence="2">
    <location>
        <begin position="21"/>
        <end position="146"/>
    </location>
</feature>
<dbReference type="InterPro" id="IPR036179">
    <property type="entry name" value="Ig-like_dom_sf"/>
</dbReference>
<dbReference type="InterPro" id="IPR013783">
    <property type="entry name" value="Ig-like_fold"/>
</dbReference>
<keyword evidence="1" id="KW-1133">Transmembrane helix</keyword>
<dbReference type="InterPro" id="IPR003599">
    <property type="entry name" value="Ig_sub"/>
</dbReference>
<proteinExistence type="predicted"/>
<evidence type="ECO:0000313" key="4">
    <source>
        <dbReference type="EMBL" id="KAA0712405.1"/>
    </source>
</evidence>
<feature type="transmembrane region" description="Helical" evidence="1">
    <location>
        <begin position="117"/>
        <end position="137"/>
    </location>
</feature>
<accession>A0A5A9NTK6</accession>
<sequence>MSVGCLVIYLFAGLLHKVSLQVSVKGHIGENAVLDCSYKADKIKVQTFESFPEEYVDGKYSIKIKELQQTDQGVYTCMITPADYFTNIQLIVEPKSKDTTETNIEEGDKKTQKPSKLVITVCVVVAVLLSVGILLIVRIKRKLSSH</sequence>
<dbReference type="Gene3D" id="2.60.40.10">
    <property type="entry name" value="Immunoglobulins"/>
    <property type="match status" value="1"/>
</dbReference>
<protein>
    <recommendedName>
        <fullName evidence="3">Immunoglobulin domain-containing protein</fullName>
    </recommendedName>
</protein>
<dbReference type="Proteomes" id="UP000324632">
    <property type="component" value="Chromosome 14"/>
</dbReference>
<evidence type="ECO:0000313" key="5">
    <source>
        <dbReference type="Proteomes" id="UP000324632"/>
    </source>
</evidence>
<comment type="caution">
    <text evidence="4">The sequence shown here is derived from an EMBL/GenBank/DDBJ whole genome shotgun (WGS) entry which is preliminary data.</text>
</comment>
<organism evidence="4 5">
    <name type="scientific">Triplophysa tibetana</name>
    <dbReference type="NCBI Taxonomy" id="1572043"/>
    <lineage>
        <taxon>Eukaryota</taxon>
        <taxon>Metazoa</taxon>
        <taxon>Chordata</taxon>
        <taxon>Craniata</taxon>
        <taxon>Vertebrata</taxon>
        <taxon>Euteleostomi</taxon>
        <taxon>Actinopterygii</taxon>
        <taxon>Neopterygii</taxon>
        <taxon>Teleostei</taxon>
        <taxon>Ostariophysi</taxon>
        <taxon>Cypriniformes</taxon>
        <taxon>Nemacheilidae</taxon>
        <taxon>Triplophysa</taxon>
    </lineage>
</organism>
<reference evidence="4 5" key="1">
    <citation type="journal article" date="2019" name="Mol. Ecol. Resour.">
        <title>Chromosome-level genome assembly of Triplophysa tibetana, a fish adapted to the harsh high-altitude environment of the Tibetan Plateau.</title>
        <authorList>
            <person name="Yang X."/>
            <person name="Liu H."/>
            <person name="Ma Z."/>
            <person name="Zou Y."/>
            <person name="Zou M."/>
            <person name="Mao Y."/>
            <person name="Li X."/>
            <person name="Wang H."/>
            <person name="Chen T."/>
            <person name="Wang W."/>
            <person name="Yang R."/>
        </authorList>
    </citation>
    <scope>NUCLEOTIDE SEQUENCE [LARGE SCALE GENOMIC DNA]</scope>
    <source>
        <strain evidence="4">TTIB1903HZAU</strain>
        <tissue evidence="4">Muscle</tissue>
    </source>
</reference>
<evidence type="ECO:0000256" key="2">
    <source>
        <dbReference type="SAM" id="SignalP"/>
    </source>
</evidence>
<dbReference type="EMBL" id="SOYY01000014">
    <property type="protein sequence ID" value="KAA0712405.1"/>
    <property type="molecule type" value="Genomic_DNA"/>
</dbReference>
<dbReference type="SMART" id="SM00409">
    <property type="entry name" value="IG"/>
    <property type="match status" value="1"/>
</dbReference>
<keyword evidence="1" id="KW-0472">Membrane</keyword>
<dbReference type="AlphaFoldDB" id="A0A5A9NTK6"/>
<keyword evidence="1" id="KW-0812">Transmembrane</keyword>
<evidence type="ECO:0000259" key="3">
    <source>
        <dbReference type="SMART" id="SM00409"/>
    </source>
</evidence>
<gene>
    <name evidence="4" type="ORF">E1301_Tti018234</name>
</gene>